<feature type="transmembrane region" description="Helical" evidence="1">
    <location>
        <begin position="43"/>
        <end position="62"/>
    </location>
</feature>
<keyword evidence="1" id="KW-1133">Transmembrane helix</keyword>
<keyword evidence="1" id="KW-0472">Membrane</keyword>
<accession>A0A0G0QMV0</accession>
<dbReference type="PANTHER" id="PTHR10790">
    <property type="entry name" value="TPR-DOMAIN CONTAINING PROTEIN"/>
    <property type="match status" value="1"/>
</dbReference>
<dbReference type="PANTHER" id="PTHR10790:SF51">
    <property type="entry name" value="TETRATRICOPEPTIDE REPEAT PROTEIN"/>
    <property type="match status" value="1"/>
</dbReference>
<feature type="transmembrane region" description="Helical" evidence="1">
    <location>
        <begin position="284"/>
        <end position="302"/>
    </location>
</feature>
<feature type="transmembrane region" description="Helical" evidence="1">
    <location>
        <begin position="437"/>
        <end position="457"/>
    </location>
</feature>
<feature type="transmembrane region" description="Helical" evidence="1">
    <location>
        <begin position="477"/>
        <end position="495"/>
    </location>
</feature>
<dbReference type="Proteomes" id="UP000034246">
    <property type="component" value="Unassembled WGS sequence"/>
</dbReference>
<proteinExistence type="predicted"/>
<dbReference type="EMBL" id="LBWP01000004">
    <property type="protein sequence ID" value="KKR11695.1"/>
    <property type="molecule type" value="Genomic_DNA"/>
</dbReference>
<evidence type="ECO:0000313" key="2">
    <source>
        <dbReference type="EMBL" id="KKR11695.1"/>
    </source>
</evidence>
<evidence type="ECO:0000256" key="1">
    <source>
        <dbReference type="SAM" id="Phobius"/>
    </source>
</evidence>
<comment type="caution">
    <text evidence="2">The sequence shown here is derived from an EMBL/GenBank/DDBJ whole genome shotgun (WGS) entry which is preliminary data.</text>
</comment>
<evidence type="ECO:0000313" key="3">
    <source>
        <dbReference type="Proteomes" id="UP000034246"/>
    </source>
</evidence>
<feature type="transmembrane region" description="Helical" evidence="1">
    <location>
        <begin position="12"/>
        <end position="31"/>
    </location>
</feature>
<feature type="transmembrane region" description="Helical" evidence="1">
    <location>
        <begin position="220"/>
        <end position="243"/>
    </location>
</feature>
<feature type="transmembrane region" description="Helical" evidence="1">
    <location>
        <begin position="336"/>
        <end position="352"/>
    </location>
</feature>
<dbReference type="PATRIC" id="fig|1618550.3.peg.365"/>
<feature type="transmembrane region" description="Helical" evidence="1">
    <location>
        <begin position="359"/>
        <end position="385"/>
    </location>
</feature>
<gene>
    <name evidence="2" type="ORF">UT39_C0004G0054</name>
</gene>
<reference evidence="2 3" key="1">
    <citation type="journal article" date="2015" name="Nature">
        <title>rRNA introns, odd ribosomes, and small enigmatic genomes across a large radiation of phyla.</title>
        <authorList>
            <person name="Brown C.T."/>
            <person name="Hug L.A."/>
            <person name="Thomas B.C."/>
            <person name="Sharon I."/>
            <person name="Castelle C.J."/>
            <person name="Singh A."/>
            <person name="Wilkins M.J."/>
            <person name="Williams K.H."/>
            <person name="Banfield J.F."/>
        </authorList>
    </citation>
    <scope>NUCLEOTIDE SEQUENCE [LARGE SCALE GENOMIC DNA]</scope>
</reference>
<feature type="transmembrane region" description="Helical" evidence="1">
    <location>
        <begin position="68"/>
        <end position="88"/>
    </location>
</feature>
<dbReference type="Pfam" id="PF10060">
    <property type="entry name" value="DUF2298"/>
    <property type="match status" value="2"/>
</dbReference>
<feature type="transmembrane region" description="Helical" evidence="1">
    <location>
        <begin position="183"/>
        <end position="208"/>
    </location>
</feature>
<feature type="transmembrane region" description="Helical" evidence="1">
    <location>
        <begin position="507"/>
        <end position="524"/>
    </location>
</feature>
<keyword evidence="1" id="KW-0812">Transmembrane</keyword>
<feature type="transmembrane region" description="Helical" evidence="1">
    <location>
        <begin position="100"/>
        <end position="120"/>
    </location>
</feature>
<dbReference type="STRING" id="1618550.UT39_C0004G0054"/>
<organism evidence="2 3">
    <name type="scientific">Candidatus Woesebacteria bacterium GW2011_GWA1_39_21</name>
    <dbReference type="NCBI Taxonomy" id="1618550"/>
    <lineage>
        <taxon>Bacteria</taxon>
        <taxon>Candidatus Woeseibacteriota</taxon>
    </lineage>
</organism>
<name>A0A0G0QMV0_9BACT</name>
<dbReference type="InterPro" id="IPR018746">
    <property type="entry name" value="DUF2298"/>
</dbReference>
<feature type="transmembrane region" description="Helical" evidence="1">
    <location>
        <begin position="314"/>
        <end position="330"/>
    </location>
</feature>
<protein>
    <submittedName>
        <fullName evidence="2">YYY membrane protein</fullName>
    </submittedName>
</protein>
<dbReference type="AlphaFoldDB" id="A0A0G0QMV0"/>
<feature type="transmembrane region" description="Helical" evidence="1">
    <location>
        <begin position="405"/>
        <end position="425"/>
    </location>
</feature>
<sequence length="677" mass="77947">MFINDLPNILKWWGYLFIIGVTFFPLTWFVFKKFFGVGYTLSKTLGIILLSYTTFLFATLHIAKFSAFNILLYLVVFLALNLYIAFRNKQPFLSDMKKNLLRIVLQEFIFAFGLFLWSFVRAHQPEIRGLEKFMDFGFVNSALGSDYLPPHDMWAAGYTINYYWFGHFVTALLAKLTNIPSEITYNLMLATIMGLILSSAVVITSTLFEHISKNIRGRYVFLAGIISALILVFAGNFHTPFYILKNGVDNYWYPDATRFIGYNPETNDKTIHEFPMYSFVVADLHGHLLNLPFVLLFLAFAFKLVSDKEKNSFKIKNLILPGVLLGIMFMTSTWDFGNYLLTLGFVLLYSSVKDNHYRLVNVFVEVAKILIITISIGVATALPFITHFESIAQGINFVHGHSPLWQLAILWGFPAVLTVVFANILKKLGKKLTTSDLFVLSLLTSSWVLILLPEIIYVKDIYAATHYRANTMFKLTYQAFVMSYLAGGYIIVRQIALEKYAYIRRFLTIFWMVILYSILSYAQISTNSYYGRLKTYLGLDGIKWLQNQYPDQYQIVYWLKKNAEKNSVILEAPGDSYTDYNAISAYTGIPTVSGWFVHEWLWRGTPDFPQQRVTDITNIYLTPDAKLAKELLNKYQVNYIIVGTFERQKYPLLNEEKFTKIASIAFQTGVTTVYKLN</sequence>